<dbReference type="Proteomes" id="UP001642484">
    <property type="component" value="Unassembled WGS sequence"/>
</dbReference>
<keyword evidence="2" id="KW-1185">Reference proteome</keyword>
<comment type="caution">
    <text evidence="1">The sequence shown here is derived from an EMBL/GenBank/DDBJ whole genome shotgun (WGS) entry which is preliminary data.</text>
</comment>
<protein>
    <submittedName>
        <fullName evidence="1">Uncharacterized protein</fullName>
    </submittedName>
</protein>
<name>A0ABP0Q269_9DINO</name>
<accession>A0ABP0Q269</accession>
<sequence>MAEGPDPRDAELRDLNRKFEELMRKVENKEQKDDGALPDWYRFPDPLIPSWLTHESPLQQPAQPDRLASVIASHEWPGRGGFNWSVCLPTNGKS</sequence>
<organism evidence="1 2">
    <name type="scientific">Durusdinium trenchii</name>
    <dbReference type="NCBI Taxonomy" id="1381693"/>
    <lineage>
        <taxon>Eukaryota</taxon>
        <taxon>Sar</taxon>
        <taxon>Alveolata</taxon>
        <taxon>Dinophyceae</taxon>
        <taxon>Suessiales</taxon>
        <taxon>Symbiodiniaceae</taxon>
        <taxon>Durusdinium</taxon>
    </lineage>
</organism>
<dbReference type="EMBL" id="CAXAMN010023873">
    <property type="protein sequence ID" value="CAK9081801.1"/>
    <property type="molecule type" value="Genomic_DNA"/>
</dbReference>
<reference evidence="1 2" key="1">
    <citation type="submission" date="2024-02" db="EMBL/GenBank/DDBJ databases">
        <authorList>
            <person name="Chen Y."/>
            <person name="Shah S."/>
            <person name="Dougan E. K."/>
            <person name="Thang M."/>
            <person name="Chan C."/>
        </authorList>
    </citation>
    <scope>NUCLEOTIDE SEQUENCE [LARGE SCALE GENOMIC DNA]</scope>
</reference>
<proteinExistence type="predicted"/>
<gene>
    <name evidence="1" type="ORF">CCMP2556_LOCUS39991</name>
</gene>
<evidence type="ECO:0000313" key="1">
    <source>
        <dbReference type="EMBL" id="CAK9081801.1"/>
    </source>
</evidence>
<evidence type="ECO:0000313" key="2">
    <source>
        <dbReference type="Proteomes" id="UP001642484"/>
    </source>
</evidence>